<dbReference type="PANTHER" id="PTHR39160">
    <property type="entry name" value="CELL WALL-BINDING PROTEIN YOCH"/>
    <property type="match status" value="1"/>
</dbReference>
<protein>
    <recommendedName>
        <fullName evidence="3">3D domain-containing protein</fullName>
    </recommendedName>
</protein>
<dbReference type="GO" id="GO:0004553">
    <property type="term" value="F:hydrolase activity, hydrolyzing O-glycosyl compounds"/>
    <property type="evidence" value="ECO:0007669"/>
    <property type="project" value="InterPro"/>
</dbReference>
<sequence>MNLKSYVRGRIIITLMLTACSVAVYFTARVDSHLVASQQIPSPIPTSQSEARATLRFSATAYCKGTTTKSGVRVRAGIAAADPQLLPIGSVIEVSSTGPYDGIYTVLDTGPAVQGRLIDIYMWSCYEALDFGRRHLEIRILRLGWNPADSEPGRVNDLFIQFEEAFRSSPMPLKPQSPPKKK</sequence>
<dbReference type="CDD" id="cd14667">
    <property type="entry name" value="3D_containing_proteins"/>
    <property type="match status" value="1"/>
</dbReference>
<dbReference type="InterPro" id="IPR051933">
    <property type="entry name" value="Resuscitation_pf_RpfB"/>
</dbReference>
<proteinExistence type="predicted"/>
<evidence type="ECO:0000256" key="2">
    <source>
        <dbReference type="SAM" id="Phobius"/>
    </source>
</evidence>
<dbReference type="PANTHER" id="PTHR39160:SF4">
    <property type="entry name" value="RESUSCITATION-PROMOTING FACTOR RPFB"/>
    <property type="match status" value="1"/>
</dbReference>
<feature type="domain" description="3D" evidence="3">
    <location>
        <begin position="80"/>
        <end position="141"/>
    </location>
</feature>
<dbReference type="InterPro" id="IPR036908">
    <property type="entry name" value="RlpA-like_sf"/>
</dbReference>
<dbReference type="SUPFAM" id="SSF50685">
    <property type="entry name" value="Barwin-like endoglucanases"/>
    <property type="match status" value="1"/>
</dbReference>
<dbReference type="GO" id="GO:0009254">
    <property type="term" value="P:peptidoglycan turnover"/>
    <property type="evidence" value="ECO:0007669"/>
    <property type="project" value="InterPro"/>
</dbReference>
<keyword evidence="2" id="KW-0472">Membrane</keyword>
<dbReference type="GO" id="GO:0019867">
    <property type="term" value="C:outer membrane"/>
    <property type="evidence" value="ECO:0007669"/>
    <property type="project" value="InterPro"/>
</dbReference>
<organism evidence="4">
    <name type="scientific">marine metagenome</name>
    <dbReference type="NCBI Taxonomy" id="408172"/>
    <lineage>
        <taxon>unclassified sequences</taxon>
        <taxon>metagenomes</taxon>
        <taxon>ecological metagenomes</taxon>
    </lineage>
</organism>
<evidence type="ECO:0000259" key="3">
    <source>
        <dbReference type="Pfam" id="PF06725"/>
    </source>
</evidence>
<dbReference type="Gene3D" id="2.40.40.10">
    <property type="entry name" value="RlpA-like domain"/>
    <property type="match status" value="1"/>
</dbReference>
<keyword evidence="1" id="KW-0732">Signal</keyword>
<accession>A0A381PRT7</accession>
<dbReference type="InterPro" id="IPR010611">
    <property type="entry name" value="3D_dom"/>
</dbReference>
<reference evidence="4" key="1">
    <citation type="submission" date="2018-05" db="EMBL/GenBank/DDBJ databases">
        <authorList>
            <person name="Lanie J.A."/>
            <person name="Ng W.-L."/>
            <person name="Kazmierczak K.M."/>
            <person name="Andrzejewski T.M."/>
            <person name="Davidsen T.M."/>
            <person name="Wayne K.J."/>
            <person name="Tettelin H."/>
            <person name="Glass J.I."/>
            <person name="Rusch D."/>
            <person name="Podicherti R."/>
            <person name="Tsui H.-C.T."/>
            <person name="Winkler M.E."/>
        </authorList>
    </citation>
    <scope>NUCLEOTIDE SEQUENCE</scope>
</reference>
<gene>
    <name evidence="4" type="ORF">METZ01_LOCUS22596</name>
</gene>
<evidence type="ECO:0000313" key="4">
    <source>
        <dbReference type="EMBL" id="SUZ69742.1"/>
    </source>
</evidence>
<evidence type="ECO:0000256" key="1">
    <source>
        <dbReference type="ARBA" id="ARBA00022729"/>
    </source>
</evidence>
<dbReference type="InterPro" id="IPR059180">
    <property type="entry name" value="3D_YorM"/>
</dbReference>
<keyword evidence="2" id="KW-1133">Transmembrane helix</keyword>
<dbReference type="AlphaFoldDB" id="A0A381PRT7"/>
<dbReference type="Pfam" id="PF06725">
    <property type="entry name" value="3D"/>
    <property type="match status" value="1"/>
</dbReference>
<dbReference type="EMBL" id="UINC01001071">
    <property type="protein sequence ID" value="SUZ69742.1"/>
    <property type="molecule type" value="Genomic_DNA"/>
</dbReference>
<name>A0A381PRT7_9ZZZZ</name>
<feature type="transmembrane region" description="Helical" evidence="2">
    <location>
        <begin position="12"/>
        <end position="28"/>
    </location>
</feature>
<keyword evidence="2" id="KW-0812">Transmembrane</keyword>